<dbReference type="InterPro" id="IPR050953">
    <property type="entry name" value="N4_N6_ade-DNA_methylase"/>
</dbReference>
<feature type="region of interest" description="Disordered" evidence="6">
    <location>
        <begin position="756"/>
        <end position="779"/>
    </location>
</feature>
<dbReference type="PATRIC" id="fig|1227491.4.peg.3669"/>
<dbReference type="PANTHER" id="PTHR33841:SF1">
    <property type="entry name" value="DNA METHYLTRANSFERASE A"/>
    <property type="match status" value="1"/>
</dbReference>
<evidence type="ECO:0000256" key="4">
    <source>
        <dbReference type="ARBA" id="ARBA00022691"/>
    </source>
</evidence>
<dbReference type="NCBIfam" id="NF033454">
    <property type="entry name" value="BREX_5_MTaseX"/>
    <property type="match status" value="1"/>
</dbReference>
<dbReference type="Pfam" id="PF07669">
    <property type="entry name" value="Eco57I"/>
    <property type="match status" value="1"/>
</dbReference>
<evidence type="ECO:0000256" key="2">
    <source>
        <dbReference type="ARBA" id="ARBA00022603"/>
    </source>
</evidence>
<gene>
    <name evidence="8" type="ORF">C480_17932</name>
</gene>
<evidence type="ECO:0000256" key="6">
    <source>
        <dbReference type="SAM" id="MobiDB-lite"/>
    </source>
</evidence>
<dbReference type="EC" id="2.1.1.72" evidence="1"/>
<dbReference type="PANTHER" id="PTHR33841">
    <property type="entry name" value="DNA METHYLTRANSFERASE YEEA-RELATED"/>
    <property type="match status" value="1"/>
</dbReference>
<dbReference type="InterPro" id="IPR029063">
    <property type="entry name" value="SAM-dependent_MTases_sf"/>
</dbReference>
<keyword evidence="3" id="KW-0808">Transferase</keyword>
<dbReference type="EMBL" id="AOIP01000045">
    <property type="protein sequence ID" value="ELZ01386.1"/>
    <property type="molecule type" value="Genomic_DNA"/>
</dbReference>
<name>M0ARN5_9EURY</name>
<feature type="domain" description="Type II methyltransferase M.TaqI-like" evidence="7">
    <location>
        <begin position="96"/>
        <end position="196"/>
    </location>
</feature>
<dbReference type="GO" id="GO:0006304">
    <property type="term" value="P:DNA modification"/>
    <property type="evidence" value="ECO:0007669"/>
    <property type="project" value="InterPro"/>
</dbReference>
<reference evidence="8 9" key="1">
    <citation type="journal article" date="2014" name="PLoS Genet.">
        <title>Phylogenetically driven sequencing of extremely halophilic archaea reveals strategies for static and dynamic osmo-response.</title>
        <authorList>
            <person name="Becker E.A."/>
            <person name="Seitzer P.M."/>
            <person name="Tritt A."/>
            <person name="Larsen D."/>
            <person name="Krusor M."/>
            <person name="Yao A.I."/>
            <person name="Wu D."/>
            <person name="Madern D."/>
            <person name="Eisen J.A."/>
            <person name="Darling A.E."/>
            <person name="Facciotti M.T."/>
        </authorList>
    </citation>
    <scope>NUCLEOTIDE SEQUENCE [LARGE SCALE GENOMIC DNA]</scope>
    <source>
        <strain evidence="8 9">DSM 13077</strain>
    </source>
</reference>
<dbReference type="GO" id="GO:0009007">
    <property type="term" value="F:site-specific DNA-methyltransferase (adenine-specific) activity"/>
    <property type="evidence" value="ECO:0007669"/>
    <property type="project" value="UniProtKB-EC"/>
</dbReference>
<dbReference type="Gene3D" id="3.40.50.150">
    <property type="entry name" value="Vaccinia Virus protein VP39"/>
    <property type="match status" value="1"/>
</dbReference>
<evidence type="ECO:0000313" key="9">
    <source>
        <dbReference type="Proteomes" id="UP000011591"/>
    </source>
</evidence>
<accession>M0ARN5</accession>
<dbReference type="SUPFAM" id="SSF53335">
    <property type="entry name" value="S-adenosyl-L-methionine-dependent methyltransferases"/>
    <property type="match status" value="1"/>
</dbReference>
<keyword evidence="2" id="KW-0489">Methyltransferase</keyword>
<dbReference type="InterPro" id="IPR011639">
    <property type="entry name" value="MethylTrfase_TaqI-like_dom"/>
</dbReference>
<sequence>MPEVGIVCADAKIANIEAASEVFDEVAGDQPEIRDALEDILGAFENVQGLGSLLDVKGTLEEEFTMEEQPTIMESISGPGSLSNFLDNLHQEVAEQRNGESFLAQDLKSFLRVLVILSQDYDVALMNPPYGSRNRMPDMVKDYVEDHYKYKPEFYINFFEVCDRLTRKSGRVGMLVPRTFMFKRSFEQFREDFIGDQGAFDFLAEFGIGVLDNATVRTVGTVVRTDQQMSDEAVGEFYRLHDIEREEKEHRFLQGAYVDPVDADGIQRRYTREISEFGEIPGAPISYWVPLEIRELYDSGIVFDAENARVDREPLGAVKQGLATADDERFVRDFWESVDDSWVPFAKGGEDAWILPRVNKTVWWQNEGKEVKRFEGSYPRNTQYYFREALTYTYIKEGGRRFGYLNEYSVFSHTGFVFVPDSGPWSVLAYANSNLLTYLMLAQTVGRHWNVGEVSKLPWDKDLENNSHLEELSKDIIGLLLGLRQCDFESPYYDGPLLLKVLGISEELPGYEHPHRSLLEDISPTSPQETVDSSASLSEIGTEAARYRARVNRDLERKSREIDNKIFDHFDIDRDRQQEILREVALRTNEDPRVNQEYDLEEIKEPSDEYDKQIQDLLLHLTIKIAHEDDDGIVPLAFEPEGELELIERLENEFERIFGEYAQDRLAEVDQQLGDKQPEGGAYPNLQEWIQDDLFEYHLKRFENTPVLWRLTTERLVSDPQGEGFACLVDYRQLDTSLFDRIESRYLEPLKNEYRTKRNAADQRRSDSKLSTTEQTEAAEEYERYESALAQIDEFQEAAIELSSEHPRDWGDETQALAAEQVPKVTEFRNRTEERLETLDKLVDEMEPDEFEDLFSPTFLERVNENRDEWIDALEDLETACRAYSKDANQPVEAHLYDLFSYFDDLVGSTHYGSNGIFFMNYYFSKGEQYLDDGEPRDGLEGEIRLLAELAAETDEDVELGQEIKEDCNELSKAISSDWQERALSEVLTSGYDPVKKHGVAINIQPLAEKKIVPEIVEDKVIN</sequence>
<evidence type="ECO:0000259" key="7">
    <source>
        <dbReference type="Pfam" id="PF07669"/>
    </source>
</evidence>
<comment type="caution">
    <text evidence="8">The sequence shown here is derived from an EMBL/GenBank/DDBJ whole genome shotgun (WGS) entry which is preliminary data.</text>
</comment>
<evidence type="ECO:0000313" key="8">
    <source>
        <dbReference type="EMBL" id="ELZ01386.1"/>
    </source>
</evidence>
<evidence type="ECO:0000256" key="1">
    <source>
        <dbReference type="ARBA" id="ARBA00011900"/>
    </source>
</evidence>
<dbReference type="GO" id="GO:0003676">
    <property type="term" value="F:nucleic acid binding"/>
    <property type="evidence" value="ECO:0007669"/>
    <property type="project" value="InterPro"/>
</dbReference>
<dbReference type="InterPro" id="IPR002052">
    <property type="entry name" value="DNA_methylase_N6_adenine_CS"/>
</dbReference>
<feature type="compositionally biased region" description="Polar residues" evidence="6">
    <location>
        <begin position="523"/>
        <end position="538"/>
    </location>
</feature>
<feature type="compositionally biased region" description="Basic and acidic residues" evidence="6">
    <location>
        <begin position="756"/>
        <end position="768"/>
    </location>
</feature>
<evidence type="ECO:0000256" key="5">
    <source>
        <dbReference type="ARBA" id="ARBA00047942"/>
    </source>
</evidence>
<feature type="region of interest" description="Disordered" evidence="6">
    <location>
        <begin position="518"/>
        <end position="538"/>
    </location>
</feature>
<evidence type="ECO:0000256" key="3">
    <source>
        <dbReference type="ARBA" id="ARBA00022679"/>
    </source>
</evidence>
<keyword evidence="9" id="KW-1185">Reference proteome</keyword>
<dbReference type="AlphaFoldDB" id="M0ARN5"/>
<dbReference type="Proteomes" id="UP000011591">
    <property type="component" value="Unassembled WGS sequence"/>
</dbReference>
<organism evidence="8 9">
    <name type="scientific">Natrialba aegyptia DSM 13077</name>
    <dbReference type="NCBI Taxonomy" id="1227491"/>
    <lineage>
        <taxon>Archaea</taxon>
        <taxon>Methanobacteriati</taxon>
        <taxon>Methanobacteriota</taxon>
        <taxon>Stenosarchaea group</taxon>
        <taxon>Halobacteria</taxon>
        <taxon>Halobacteriales</taxon>
        <taxon>Natrialbaceae</taxon>
        <taxon>Natrialba</taxon>
    </lineage>
</organism>
<dbReference type="PROSITE" id="PS00092">
    <property type="entry name" value="N6_MTASE"/>
    <property type="match status" value="1"/>
</dbReference>
<proteinExistence type="predicted"/>
<keyword evidence="4" id="KW-0949">S-adenosyl-L-methionine</keyword>
<comment type="catalytic activity">
    <reaction evidence="5">
        <text>a 2'-deoxyadenosine in DNA + S-adenosyl-L-methionine = an N(6)-methyl-2'-deoxyadenosine in DNA + S-adenosyl-L-homocysteine + H(+)</text>
        <dbReference type="Rhea" id="RHEA:15197"/>
        <dbReference type="Rhea" id="RHEA-COMP:12418"/>
        <dbReference type="Rhea" id="RHEA-COMP:12419"/>
        <dbReference type="ChEBI" id="CHEBI:15378"/>
        <dbReference type="ChEBI" id="CHEBI:57856"/>
        <dbReference type="ChEBI" id="CHEBI:59789"/>
        <dbReference type="ChEBI" id="CHEBI:90615"/>
        <dbReference type="ChEBI" id="CHEBI:90616"/>
        <dbReference type="EC" id="2.1.1.72"/>
    </reaction>
</comment>
<protein>
    <recommendedName>
        <fullName evidence="1">site-specific DNA-methyltransferase (adenine-specific)</fullName>
        <ecNumber evidence="1">2.1.1.72</ecNumber>
    </recommendedName>
</protein>
<dbReference type="GO" id="GO:0032259">
    <property type="term" value="P:methylation"/>
    <property type="evidence" value="ECO:0007669"/>
    <property type="project" value="UniProtKB-KW"/>
</dbReference>